<dbReference type="GO" id="GO:0009507">
    <property type="term" value="C:chloroplast"/>
    <property type="evidence" value="ECO:0007669"/>
    <property type="project" value="TreeGrafter"/>
</dbReference>
<dbReference type="SUPFAM" id="SSF64484">
    <property type="entry name" value="beta and beta-prime subunits of DNA dependent RNA-polymerase"/>
    <property type="match status" value="1"/>
</dbReference>
<feature type="compositionally biased region" description="Polar residues" evidence="1">
    <location>
        <begin position="308"/>
        <end position="322"/>
    </location>
</feature>
<feature type="compositionally biased region" description="Polar residues" evidence="1">
    <location>
        <begin position="563"/>
        <end position="600"/>
    </location>
</feature>
<feature type="compositionally biased region" description="Polar residues" evidence="1">
    <location>
        <begin position="461"/>
        <end position="491"/>
    </location>
</feature>
<keyword evidence="3" id="KW-1185">Reference proteome</keyword>
<keyword evidence="2" id="KW-0804">Transcription</keyword>
<evidence type="ECO:0000313" key="3">
    <source>
        <dbReference type="Proteomes" id="UP000634136"/>
    </source>
</evidence>
<dbReference type="PANTHER" id="PTHR33415:SF24">
    <property type="entry name" value="DNA-DIRECTED RNA POLYMERASE"/>
    <property type="match status" value="1"/>
</dbReference>
<feature type="compositionally biased region" description="Polar residues" evidence="1">
    <location>
        <begin position="399"/>
        <end position="409"/>
    </location>
</feature>
<keyword evidence="2" id="KW-0240">DNA-directed RNA polymerase</keyword>
<dbReference type="Proteomes" id="UP000634136">
    <property type="component" value="Unassembled WGS sequence"/>
</dbReference>
<feature type="compositionally biased region" description="Basic and acidic residues" evidence="1">
    <location>
        <begin position="363"/>
        <end position="383"/>
    </location>
</feature>
<dbReference type="InterPro" id="IPR044673">
    <property type="entry name" value="DCL-like"/>
</dbReference>
<proteinExistence type="predicted"/>
<evidence type="ECO:0000256" key="1">
    <source>
        <dbReference type="SAM" id="MobiDB-lite"/>
    </source>
</evidence>
<reference evidence="2" key="1">
    <citation type="submission" date="2020-09" db="EMBL/GenBank/DDBJ databases">
        <title>Genome-Enabled Discovery of Anthraquinone Biosynthesis in Senna tora.</title>
        <authorList>
            <person name="Kang S.-H."/>
            <person name="Pandey R.P."/>
            <person name="Lee C.-M."/>
            <person name="Sim J.-S."/>
            <person name="Jeong J.-T."/>
            <person name="Choi B.-S."/>
            <person name="Jung M."/>
            <person name="Ginzburg D."/>
            <person name="Zhao K."/>
            <person name="Won S.Y."/>
            <person name="Oh T.-J."/>
            <person name="Yu Y."/>
            <person name="Kim N.-H."/>
            <person name="Lee O.R."/>
            <person name="Lee T.-H."/>
            <person name="Bashyal P."/>
            <person name="Kim T.-S."/>
            <person name="Lee W.-H."/>
            <person name="Kawkins C."/>
            <person name="Kim C.-K."/>
            <person name="Kim J.S."/>
            <person name="Ahn B.O."/>
            <person name="Rhee S.Y."/>
            <person name="Sohng J.K."/>
        </authorList>
    </citation>
    <scope>NUCLEOTIDE SEQUENCE</scope>
    <source>
        <tissue evidence="2">Leaf</tissue>
    </source>
</reference>
<organism evidence="2 3">
    <name type="scientific">Senna tora</name>
    <dbReference type="NCBI Taxonomy" id="362788"/>
    <lineage>
        <taxon>Eukaryota</taxon>
        <taxon>Viridiplantae</taxon>
        <taxon>Streptophyta</taxon>
        <taxon>Embryophyta</taxon>
        <taxon>Tracheophyta</taxon>
        <taxon>Spermatophyta</taxon>
        <taxon>Magnoliopsida</taxon>
        <taxon>eudicotyledons</taxon>
        <taxon>Gunneridae</taxon>
        <taxon>Pentapetalae</taxon>
        <taxon>rosids</taxon>
        <taxon>fabids</taxon>
        <taxon>Fabales</taxon>
        <taxon>Fabaceae</taxon>
        <taxon>Caesalpinioideae</taxon>
        <taxon>Cassia clade</taxon>
        <taxon>Senna</taxon>
    </lineage>
</organism>
<sequence>MWVQNPCKSPEGELALDIILEKTAIKQSGDAWRIVLDSCLPVLHLIDTTRSTPYAIKQVQELLGISCAFDQAIQRLSSSVKMVAKGVLREHLILLASSMTCGGNLVGFNTGGYKALARQLNIQVPFTDATLFTPRKCFERAAEKCHTDTLSSIVASCSWGKRVAVGTGSRFEVLWDAKEVKSIDDGGIDVYNFLHTVRSTTHEEENNDACLGGDIDDFLEEENMDWVMSPERTSDAVFEDNGDLLNGSRSSGWDADTHDDSMNKKSNDWSAWTRNKPETQDIGSEKAQEDTWSSGKWKPKDTHEDSSKTTSNDWSSWTSKSNDGADVLPQRVQEDSSISKGWDAAASWKRKADDAGGFGIGKNDSHSSLDPETGKSDWEKKGIESTSGWGSRFGHSTADEQPSQTQDNRNWGKPKSPGSHVWGETTTGWDGNENRKNKSTSGWGSSNLRDNLTPDEEPSKSWDQPKSSVNNNSWGKFKSSENQVRGETTTGWEAKENQKNKSTSGWGSSNIRDNLTPDEQTSKSWDQPKSSVNNNSWGKSKSSENQVQGETTTGWDGKENQKNKSTSGWGSSNLSDNLTSDEQPSQSWGRPKSPVNNNSWGKPKSSESQGWDGKENQKNKSTSGWGSSNLSDNLTSDEQPSKSWGRAKSPVNNNSWEKPKSSESQGLSETTTSWDGKANQKNKSTSGWGSSNHGDNLTSDEHPSEKWDQPKSPVNNNSWGKPKAPENQAWNSQNEPNQAASSQGWDSQNATANSDDRDQWGKQSRELFRKNRFEGSQGWGSNAGDRKNRNRPAKPPGTANHETNVGGLYTATRQRLDMFTSEEQDILKDVESIMQSIRRIMQQAGYNDGDPLAAEDQTFVIENVFEHHPDKESKKGSGIDHVMVSRHSSFQDSRCFYIVSKDGQKQDFSYRKCLDNWTRKKYPELAEEFLGKYFRKPGPRPGGGGGRREQVASTPTNE</sequence>
<dbReference type="GO" id="GO:0009658">
    <property type="term" value="P:chloroplast organization"/>
    <property type="evidence" value="ECO:0007669"/>
    <property type="project" value="TreeGrafter"/>
</dbReference>
<dbReference type="PANTHER" id="PTHR33415">
    <property type="entry name" value="PROTEIN EMBRYO DEFECTIVE 514"/>
    <property type="match status" value="1"/>
</dbReference>
<protein>
    <submittedName>
        <fullName evidence="2">DNA-directed RNA polymerase V subunit 1</fullName>
    </submittedName>
</protein>
<feature type="compositionally biased region" description="Basic and acidic residues" evidence="1">
    <location>
        <begin position="255"/>
        <end position="267"/>
    </location>
</feature>
<feature type="compositionally biased region" description="Polar residues" evidence="1">
    <location>
        <begin position="728"/>
        <end position="753"/>
    </location>
</feature>
<feature type="compositionally biased region" description="Polar residues" evidence="1">
    <location>
        <begin position="619"/>
        <end position="642"/>
    </location>
</feature>
<feature type="region of interest" description="Disordered" evidence="1">
    <location>
        <begin position="237"/>
        <end position="805"/>
    </location>
</feature>
<dbReference type="AlphaFoldDB" id="A0A835CCJ6"/>
<dbReference type="Gene3D" id="3.10.450.40">
    <property type="match status" value="1"/>
</dbReference>
<feature type="region of interest" description="Disordered" evidence="1">
    <location>
        <begin position="933"/>
        <end position="958"/>
    </location>
</feature>
<feature type="compositionally biased region" description="Basic and acidic residues" evidence="1">
    <location>
        <begin position="699"/>
        <end position="709"/>
    </location>
</feature>
<name>A0A835CCJ6_9FABA</name>
<feature type="compositionally biased region" description="Polar residues" evidence="1">
    <location>
        <begin position="650"/>
        <end position="697"/>
    </location>
</feature>
<dbReference type="OrthoDB" id="1926397at2759"/>
<evidence type="ECO:0000313" key="2">
    <source>
        <dbReference type="EMBL" id="KAF7836220.1"/>
    </source>
</evidence>
<dbReference type="GO" id="GO:1901259">
    <property type="term" value="P:chloroplast rRNA processing"/>
    <property type="evidence" value="ECO:0007669"/>
    <property type="project" value="TreeGrafter"/>
</dbReference>
<feature type="compositionally biased region" description="Basic and acidic residues" evidence="1">
    <location>
        <begin position="275"/>
        <end position="289"/>
    </location>
</feature>
<comment type="caution">
    <text evidence="2">The sequence shown here is derived from an EMBL/GenBank/DDBJ whole genome shotgun (WGS) entry which is preliminary data.</text>
</comment>
<dbReference type="EMBL" id="JAAIUW010000004">
    <property type="protein sequence ID" value="KAF7836220.1"/>
    <property type="molecule type" value="Genomic_DNA"/>
</dbReference>
<accession>A0A835CCJ6</accession>
<dbReference type="Pfam" id="PF11523">
    <property type="entry name" value="DUF3223"/>
    <property type="match status" value="1"/>
</dbReference>
<gene>
    <name evidence="2" type="ORF">G2W53_011079</name>
</gene>
<dbReference type="GO" id="GO:0000428">
    <property type="term" value="C:DNA-directed RNA polymerase complex"/>
    <property type="evidence" value="ECO:0007669"/>
    <property type="project" value="UniProtKB-KW"/>
</dbReference>
<feature type="compositionally biased region" description="Basic and acidic residues" evidence="1">
    <location>
        <begin position="298"/>
        <end position="307"/>
    </location>
</feature>
<feature type="compositionally biased region" description="Basic and acidic residues" evidence="1">
    <location>
        <begin position="754"/>
        <end position="773"/>
    </location>
</feature>
<feature type="compositionally biased region" description="Polar residues" evidence="1">
    <location>
        <begin position="439"/>
        <end position="450"/>
    </location>
</feature>
<feature type="compositionally biased region" description="Polar residues" evidence="1">
    <location>
        <begin position="500"/>
        <end position="554"/>
    </location>
</feature>